<sequence length="49" mass="5186">MSRGSVSIDFRIEVSIDIGWKMLVDGRVSSVEGGKRVSVDETGVGDDSG</sequence>
<dbReference type="EMBL" id="QGKX02002183">
    <property type="protein sequence ID" value="KAF3486062.1"/>
    <property type="molecule type" value="Genomic_DNA"/>
</dbReference>
<gene>
    <name evidence="1" type="ORF">F2Q69_00053995</name>
</gene>
<name>A0A8S9MXD0_BRACR</name>
<reference evidence="1" key="1">
    <citation type="submission" date="2019-12" db="EMBL/GenBank/DDBJ databases">
        <title>Genome sequencing and annotation of Brassica cretica.</title>
        <authorList>
            <person name="Studholme D.J."/>
            <person name="Sarris P."/>
        </authorList>
    </citation>
    <scope>NUCLEOTIDE SEQUENCE</scope>
    <source>
        <strain evidence="1">PFS-109/04</strain>
        <tissue evidence="1">Leaf</tissue>
    </source>
</reference>
<evidence type="ECO:0000313" key="1">
    <source>
        <dbReference type="EMBL" id="KAF3486062.1"/>
    </source>
</evidence>
<dbReference type="AlphaFoldDB" id="A0A8S9MXD0"/>
<accession>A0A8S9MXD0</accession>
<dbReference type="Proteomes" id="UP000712600">
    <property type="component" value="Unassembled WGS sequence"/>
</dbReference>
<organism evidence="1 2">
    <name type="scientific">Brassica cretica</name>
    <name type="common">Mustard</name>
    <dbReference type="NCBI Taxonomy" id="69181"/>
    <lineage>
        <taxon>Eukaryota</taxon>
        <taxon>Viridiplantae</taxon>
        <taxon>Streptophyta</taxon>
        <taxon>Embryophyta</taxon>
        <taxon>Tracheophyta</taxon>
        <taxon>Spermatophyta</taxon>
        <taxon>Magnoliopsida</taxon>
        <taxon>eudicotyledons</taxon>
        <taxon>Gunneridae</taxon>
        <taxon>Pentapetalae</taxon>
        <taxon>rosids</taxon>
        <taxon>malvids</taxon>
        <taxon>Brassicales</taxon>
        <taxon>Brassicaceae</taxon>
        <taxon>Brassiceae</taxon>
        <taxon>Brassica</taxon>
    </lineage>
</organism>
<evidence type="ECO:0000313" key="2">
    <source>
        <dbReference type="Proteomes" id="UP000712600"/>
    </source>
</evidence>
<proteinExistence type="predicted"/>
<protein>
    <submittedName>
        <fullName evidence="1">Uncharacterized protein</fullName>
    </submittedName>
</protein>
<comment type="caution">
    <text evidence="1">The sequence shown here is derived from an EMBL/GenBank/DDBJ whole genome shotgun (WGS) entry which is preliminary data.</text>
</comment>